<sequence length="119" mass="13088">MRARFIIGAALLILAAPASAELAQIRDEATFRQIVTGKTLTRPLIRLQVLPGGRITGTGAAREVAGSWTWRDGYFCRDLIWGGRNLGYNCQEVRAASGTIRFTSDRGKGDYADFRLRGN</sequence>
<gene>
    <name evidence="2" type="ORF">FGK63_17265</name>
</gene>
<evidence type="ECO:0000256" key="1">
    <source>
        <dbReference type="SAM" id="SignalP"/>
    </source>
</evidence>
<dbReference type="Proteomes" id="UP001193035">
    <property type="component" value="Unassembled WGS sequence"/>
</dbReference>
<feature type="signal peptide" evidence="1">
    <location>
        <begin position="1"/>
        <end position="20"/>
    </location>
</feature>
<keyword evidence="3" id="KW-1185">Reference proteome</keyword>
<proteinExistence type="predicted"/>
<dbReference type="RefSeq" id="WP_138844582.1">
    <property type="nucleotide sequence ID" value="NZ_VCPD01000007.1"/>
</dbReference>
<comment type="caution">
    <text evidence="2">The sequence shown here is derived from an EMBL/GenBank/DDBJ whole genome shotgun (WGS) entry which is preliminary data.</text>
</comment>
<dbReference type="EMBL" id="VCPD01000007">
    <property type="protein sequence ID" value="TMV04831.1"/>
    <property type="molecule type" value="Genomic_DNA"/>
</dbReference>
<evidence type="ECO:0000313" key="3">
    <source>
        <dbReference type="Proteomes" id="UP001193035"/>
    </source>
</evidence>
<reference evidence="2 3" key="1">
    <citation type="submission" date="2019-05" db="EMBL/GenBank/DDBJ databases">
        <title>Ruegeria sp. nov., isolated from tidal flat.</title>
        <authorList>
            <person name="Kim W."/>
        </authorList>
    </citation>
    <scope>NUCLEOTIDE SEQUENCE [LARGE SCALE GENOMIC DNA]</scope>
    <source>
        <strain evidence="2 3">CAU 1488</strain>
    </source>
</reference>
<organism evidence="2 3">
    <name type="scientific">Ruegeria sediminis</name>
    <dbReference type="NCBI Taxonomy" id="2583820"/>
    <lineage>
        <taxon>Bacteria</taxon>
        <taxon>Pseudomonadati</taxon>
        <taxon>Pseudomonadota</taxon>
        <taxon>Alphaproteobacteria</taxon>
        <taxon>Rhodobacterales</taxon>
        <taxon>Roseobacteraceae</taxon>
        <taxon>Ruegeria</taxon>
    </lineage>
</organism>
<evidence type="ECO:0000313" key="2">
    <source>
        <dbReference type="EMBL" id="TMV04831.1"/>
    </source>
</evidence>
<keyword evidence="1" id="KW-0732">Signal</keyword>
<name>A0ABY2WUB1_9RHOB</name>
<protein>
    <submittedName>
        <fullName evidence="2">Dihydrodipicolinate reductase</fullName>
    </submittedName>
</protein>
<feature type="chain" id="PRO_5045424845" evidence="1">
    <location>
        <begin position="21"/>
        <end position="119"/>
    </location>
</feature>
<accession>A0ABY2WUB1</accession>